<name>A0A5D3DS12_CUCMM</name>
<gene>
    <name evidence="1" type="ORF">E5676_scaffold313G00130</name>
</gene>
<dbReference type="EMBL" id="SSTD01003373">
    <property type="protein sequence ID" value="TYK26456.1"/>
    <property type="molecule type" value="Genomic_DNA"/>
</dbReference>
<reference evidence="1 2" key="1">
    <citation type="submission" date="2019-08" db="EMBL/GenBank/DDBJ databases">
        <title>Draft genome sequences of two oriental melons (Cucumis melo L. var makuwa).</title>
        <authorList>
            <person name="Kwon S.-Y."/>
        </authorList>
    </citation>
    <scope>NUCLEOTIDE SEQUENCE [LARGE SCALE GENOMIC DNA]</scope>
    <source>
        <strain evidence="2">cv. Chang Bougi</strain>
        <tissue evidence="1">Leaf</tissue>
    </source>
</reference>
<evidence type="ECO:0000313" key="2">
    <source>
        <dbReference type="Proteomes" id="UP000321947"/>
    </source>
</evidence>
<organism evidence="1 2">
    <name type="scientific">Cucumis melo var. makuwa</name>
    <name type="common">Oriental melon</name>
    <dbReference type="NCBI Taxonomy" id="1194695"/>
    <lineage>
        <taxon>Eukaryota</taxon>
        <taxon>Viridiplantae</taxon>
        <taxon>Streptophyta</taxon>
        <taxon>Embryophyta</taxon>
        <taxon>Tracheophyta</taxon>
        <taxon>Spermatophyta</taxon>
        <taxon>Magnoliopsida</taxon>
        <taxon>eudicotyledons</taxon>
        <taxon>Gunneridae</taxon>
        <taxon>Pentapetalae</taxon>
        <taxon>rosids</taxon>
        <taxon>fabids</taxon>
        <taxon>Cucurbitales</taxon>
        <taxon>Cucurbitaceae</taxon>
        <taxon>Benincaseae</taxon>
        <taxon>Cucumis</taxon>
    </lineage>
</organism>
<dbReference type="AlphaFoldDB" id="A0A5D3DS12"/>
<comment type="caution">
    <text evidence="1">The sequence shown here is derived from an EMBL/GenBank/DDBJ whole genome shotgun (WGS) entry which is preliminary data.</text>
</comment>
<dbReference type="Proteomes" id="UP000321947">
    <property type="component" value="Unassembled WGS sequence"/>
</dbReference>
<accession>A0A5D3DS12</accession>
<sequence>MRIRPSPPKYDDEYFKFIKNNFGKPMRDGFEDIFQCQANLQEGMRSQKQLQNLELRIDNKDLRHQAQLDIIEVDISLKTQNRALNTLIKRASSQTNR</sequence>
<evidence type="ECO:0000313" key="1">
    <source>
        <dbReference type="EMBL" id="TYK26456.1"/>
    </source>
</evidence>
<proteinExistence type="predicted"/>
<protein>
    <submittedName>
        <fullName evidence="1">Uncharacterized protein</fullName>
    </submittedName>
</protein>